<comment type="catalytic activity">
    <reaction evidence="5">
        <text>L-proline + NAD(+) = (S)-1-pyrroline-5-carboxylate + NADH + 2 H(+)</text>
        <dbReference type="Rhea" id="RHEA:14105"/>
        <dbReference type="ChEBI" id="CHEBI:15378"/>
        <dbReference type="ChEBI" id="CHEBI:17388"/>
        <dbReference type="ChEBI" id="CHEBI:57540"/>
        <dbReference type="ChEBI" id="CHEBI:57945"/>
        <dbReference type="ChEBI" id="CHEBI:60039"/>
        <dbReference type="EC" id="1.5.1.2"/>
    </reaction>
</comment>
<dbReference type="GO" id="GO:0055129">
    <property type="term" value="P:L-proline biosynthetic process"/>
    <property type="evidence" value="ECO:0007669"/>
    <property type="project" value="UniProtKB-UniRule"/>
</dbReference>
<dbReference type="InterPro" id="IPR028939">
    <property type="entry name" value="P5C_Rdtase_cat_N"/>
</dbReference>
<name>A0AAW5HWG6_9CORY</name>
<dbReference type="HAMAP" id="MF_01925">
    <property type="entry name" value="P5C_reductase"/>
    <property type="match status" value="1"/>
</dbReference>
<dbReference type="Pfam" id="PF14748">
    <property type="entry name" value="P5CR_dimer"/>
    <property type="match status" value="1"/>
</dbReference>
<comment type="function">
    <text evidence="4 5">Catalyzes the reduction of 1-pyrroline-5-carboxylate (PCA) to L-proline.</text>
</comment>
<evidence type="ECO:0000313" key="11">
    <source>
        <dbReference type="EMBL" id="MCO6395122.1"/>
    </source>
</evidence>
<keyword evidence="5 8" id="KW-0641">Proline biosynthesis</keyword>
<dbReference type="SUPFAM" id="SSF51735">
    <property type="entry name" value="NAD(P)-binding Rossmann-fold domains"/>
    <property type="match status" value="1"/>
</dbReference>
<dbReference type="NCBIfam" id="TIGR00112">
    <property type="entry name" value="proC"/>
    <property type="match status" value="1"/>
</dbReference>
<dbReference type="AlphaFoldDB" id="A0AAW5HWG6"/>
<evidence type="ECO:0000256" key="5">
    <source>
        <dbReference type="HAMAP-Rule" id="MF_01925"/>
    </source>
</evidence>
<keyword evidence="5" id="KW-0963">Cytoplasm</keyword>
<dbReference type="RefSeq" id="WP_071573639.1">
    <property type="nucleotide sequence ID" value="NZ_JAEUWV010000016.1"/>
</dbReference>
<reference evidence="11 12" key="1">
    <citation type="submission" date="2021-01" db="EMBL/GenBank/DDBJ databases">
        <title>Identification and Characterization of Corynebacterium sp.</title>
        <authorList>
            <person name="Luo Q."/>
            <person name="Qu P."/>
            <person name="Chen Q."/>
        </authorList>
    </citation>
    <scope>NUCLEOTIDE SEQUENCE [LARGE SCALE GENOMIC DNA]</scope>
    <source>
        <strain evidence="11 12">MC-18</strain>
    </source>
</reference>
<evidence type="ECO:0000256" key="6">
    <source>
        <dbReference type="NCBIfam" id="TIGR00112"/>
    </source>
</evidence>
<evidence type="ECO:0000313" key="12">
    <source>
        <dbReference type="Proteomes" id="UP001205920"/>
    </source>
</evidence>
<evidence type="ECO:0000256" key="2">
    <source>
        <dbReference type="ARBA" id="ARBA00022857"/>
    </source>
</evidence>
<evidence type="ECO:0000256" key="7">
    <source>
        <dbReference type="PIRSR" id="PIRSR000193-1"/>
    </source>
</evidence>
<dbReference type="Proteomes" id="UP001205920">
    <property type="component" value="Unassembled WGS sequence"/>
</dbReference>
<proteinExistence type="inferred from homology"/>
<keyword evidence="5 8" id="KW-0028">Amino-acid biosynthesis</keyword>
<dbReference type="SUPFAM" id="SSF48179">
    <property type="entry name" value="6-phosphogluconate dehydrogenase C-terminal domain-like"/>
    <property type="match status" value="1"/>
</dbReference>
<dbReference type="Pfam" id="PF03807">
    <property type="entry name" value="F420_oxidored"/>
    <property type="match status" value="1"/>
</dbReference>
<comment type="subcellular location">
    <subcellularLocation>
        <location evidence="5">Cytoplasm</location>
    </subcellularLocation>
</comment>
<dbReference type="InterPro" id="IPR029036">
    <property type="entry name" value="P5CR_dimer"/>
</dbReference>
<sequence>MEKIAIIGVGNIGEALLQGLIASKVEPHHIIATCRSEERVAALAERYAIQATTDNVEAAADADVVFLCVKPNQIIDVIGEIAETVASNSVPTVLVSMAAGVDIADMEEAISSAGTPIMRVMPNTPMLVGKGVLAVSAGRYVEDEQREAVEKLLTSAGRVVAVPEKAMHAVTALSGSGPAYYFLLTEALIDAGVALGLPRDLATELATQTCAGAGALLDQHPDPVGLRAAVSSPGGTTVAAIRELEESGLRAAIYRATDACATRSEAY</sequence>
<dbReference type="PANTHER" id="PTHR11645:SF0">
    <property type="entry name" value="PYRROLINE-5-CARBOXYLATE REDUCTASE 3"/>
    <property type="match status" value="1"/>
</dbReference>
<feature type="domain" description="Pyrroline-5-carboxylate reductase dimerisation" evidence="10">
    <location>
        <begin position="164"/>
        <end position="265"/>
    </location>
</feature>
<dbReference type="GO" id="GO:0005737">
    <property type="term" value="C:cytoplasm"/>
    <property type="evidence" value="ECO:0007669"/>
    <property type="project" value="UniProtKB-SubCell"/>
</dbReference>
<comment type="pathway">
    <text evidence="5 8">Amino-acid biosynthesis; L-proline biosynthesis; L-proline from L-glutamate 5-semialdehyde: step 1/1.</text>
</comment>
<dbReference type="PROSITE" id="PS00521">
    <property type="entry name" value="P5CR"/>
    <property type="match status" value="1"/>
</dbReference>
<dbReference type="PANTHER" id="PTHR11645">
    <property type="entry name" value="PYRROLINE-5-CARBOXYLATE REDUCTASE"/>
    <property type="match status" value="1"/>
</dbReference>
<evidence type="ECO:0000256" key="8">
    <source>
        <dbReference type="RuleBase" id="RU003903"/>
    </source>
</evidence>
<dbReference type="InterPro" id="IPR036291">
    <property type="entry name" value="NAD(P)-bd_dom_sf"/>
</dbReference>
<comment type="catalytic activity">
    <reaction evidence="5 8">
        <text>L-proline + NADP(+) = (S)-1-pyrroline-5-carboxylate + NADPH + 2 H(+)</text>
        <dbReference type="Rhea" id="RHEA:14109"/>
        <dbReference type="ChEBI" id="CHEBI:15378"/>
        <dbReference type="ChEBI" id="CHEBI:17388"/>
        <dbReference type="ChEBI" id="CHEBI:57783"/>
        <dbReference type="ChEBI" id="CHEBI:58349"/>
        <dbReference type="ChEBI" id="CHEBI:60039"/>
        <dbReference type="EC" id="1.5.1.2"/>
    </reaction>
</comment>
<comment type="caution">
    <text evidence="11">The sequence shown here is derived from an EMBL/GenBank/DDBJ whole genome shotgun (WGS) entry which is preliminary data.</text>
</comment>
<dbReference type="EC" id="1.5.1.2" evidence="5 6"/>
<dbReference type="InterPro" id="IPR053790">
    <property type="entry name" value="P5CR-like_CS"/>
</dbReference>
<keyword evidence="12" id="KW-1185">Reference proteome</keyword>
<dbReference type="PIRSF" id="PIRSF000193">
    <property type="entry name" value="Pyrrol-5-carb_rd"/>
    <property type="match status" value="1"/>
</dbReference>
<dbReference type="EMBL" id="JAEUWV010000016">
    <property type="protein sequence ID" value="MCO6395122.1"/>
    <property type="molecule type" value="Genomic_DNA"/>
</dbReference>
<dbReference type="InterPro" id="IPR000304">
    <property type="entry name" value="Pyrroline-COOH_reductase"/>
</dbReference>
<evidence type="ECO:0000256" key="3">
    <source>
        <dbReference type="ARBA" id="ARBA00023002"/>
    </source>
</evidence>
<feature type="binding site" evidence="7">
    <location>
        <position position="55"/>
    </location>
    <ligand>
        <name>NADPH</name>
        <dbReference type="ChEBI" id="CHEBI:57783"/>
    </ligand>
</feature>
<dbReference type="InterPro" id="IPR008927">
    <property type="entry name" value="6-PGluconate_DH-like_C_sf"/>
</dbReference>
<dbReference type="Gene3D" id="3.40.50.720">
    <property type="entry name" value="NAD(P)-binding Rossmann-like Domain"/>
    <property type="match status" value="1"/>
</dbReference>
<feature type="domain" description="Pyrroline-5-carboxylate reductase catalytic N-terminal" evidence="9">
    <location>
        <begin position="3"/>
        <end position="100"/>
    </location>
</feature>
<evidence type="ECO:0000259" key="10">
    <source>
        <dbReference type="Pfam" id="PF14748"/>
    </source>
</evidence>
<evidence type="ECO:0000259" key="9">
    <source>
        <dbReference type="Pfam" id="PF03807"/>
    </source>
</evidence>
<keyword evidence="2 5" id="KW-0521">NADP</keyword>
<keyword evidence="3 5" id="KW-0560">Oxidoreductase</keyword>
<comment type="similarity">
    <text evidence="1 5 8">Belongs to the pyrroline-5-carboxylate reductase family.</text>
</comment>
<gene>
    <name evidence="5 11" type="primary">proC</name>
    <name evidence="11" type="ORF">JMN37_09100</name>
</gene>
<protein>
    <recommendedName>
        <fullName evidence="5 6">Pyrroline-5-carboxylate reductase</fullName>
        <shortName evidence="5">P5C reductase</shortName>
        <shortName evidence="5">P5CR</shortName>
        <ecNumber evidence="5 6">1.5.1.2</ecNumber>
    </recommendedName>
    <alternativeName>
        <fullName evidence="5">PCA reductase</fullName>
    </alternativeName>
</protein>
<organism evidence="11 12">
    <name type="scientific">Corynebacterium lipophilum</name>
    <dbReference type="NCBI Taxonomy" id="2804918"/>
    <lineage>
        <taxon>Bacteria</taxon>
        <taxon>Bacillati</taxon>
        <taxon>Actinomycetota</taxon>
        <taxon>Actinomycetes</taxon>
        <taxon>Mycobacteriales</taxon>
        <taxon>Corynebacteriaceae</taxon>
        <taxon>Corynebacterium</taxon>
    </lineage>
</organism>
<evidence type="ECO:0000256" key="1">
    <source>
        <dbReference type="ARBA" id="ARBA00005525"/>
    </source>
</evidence>
<evidence type="ECO:0000256" key="4">
    <source>
        <dbReference type="ARBA" id="ARBA00058118"/>
    </source>
</evidence>
<dbReference type="GO" id="GO:0004735">
    <property type="term" value="F:pyrroline-5-carboxylate reductase activity"/>
    <property type="evidence" value="ECO:0007669"/>
    <property type="project" value="UniProtKB-UniRule"/>
</dbReference>
<dbReference type="FunFam" id="1.10.3730.10:FF:000001">
    <property type="entry name" value="Pyrroline-5-carboxylate reductase"/>
    <property type="match status" value="1"/>
</dbReference>
<accession>A0AAW5HWG6</accession>
<dbReference type="Gene3D" id="1.10.3730.10">
    <property type="entry name" value="ProC C-terminal domain-like"/>
    <property type="match status" value="1"/>
</dbReference>